<evidence type="ECO:0000256" key="8">
    <source>
        <dbReference type="ARBA" id="ARBA00023136"/>
    </source>
</evidence>
<evidence type="ECO:0000256" key="6">
    <source>
        <dbReference type="ARBA" id="ARBA00022840"/>
    </source>
</evidence>
<accession>A0ABD2IGC7</accession>
<keyword evidence="7" id="KW-1133">Transmembrane helix</keyword>
<dbReference type="SUPFAM" id="SSF140931">
    <property type="entry name" value="Fic-like"/>
    <property type="match status" value="1"/>
</dbReference>
<keyword evidence="3" id="KW-0677">Repeat</keyword>
<feature type="active site" evidence="9">
    <location>
        <position position="42"/>
    </location>
</feature>
<dbReference type="InterPro" id="IPR003812">
    <property type="entry name" value="Fido"/>
</dbReference>
<evidence type="ECO:0000256" key="7">
    <source>
        <dbReference type="ARBA" id="ARBA00022989"/>
    </source>
</evidence>
<evidence type="ECO:0000256" key="3">
    <source>
        <dbReference type="ARBA" id="ARBA00022737"/>
    </source>
</evidence>
<gene>
    <name evidence="12" type="ORF">niasHT_035876</name>
</gene>
<feature type="binding site" evidence="10">
    <location>
        <begin position="46"/>
        <end position="53"/>
    </location>
    <ligand>
        <name>ATP</name>
        <dbReference type="ChEBI" id="CHEBI:30616"/>
    </ligand>
</feature>
<dbReference type="InterPro" id="IPR036597">
    <property type="entry name" value="Fido-like_dom_sf"/>
</dbReference>
<dbReference type="InterPro" id="IPR040198">
    <property type="entry name" value="Fido_containing"/>
</dbReference>
<keyword evidence="8" id="KW-0472">Membrane</keyword>
<evidence type="ECO:0000256" key="10">
    <source>
        <dbReference type="PIRSR" id="PIRSR640198-2"/>
    </source>
</evidence>
<evidence type="ECO:0000256" key="4">
    <source>
        <dbReference type="ARBA" id="ARBA00022741"/>
    </source>
</evidence>
<dbReference type="PANTHER" id="PTHR13504">
    <property type="entry name" value="FIDO DOMAIN-CONTAINING PROTEIN DDB_G0283145"/>
    <property type="match status" value="1"/>
</dbReference>
<keyword evidence="2" id="KW-0812">Transmembrane</keyword>
<evidence type="ECO:0000256" key="1">
    <source>
        <dbReference type="ARBA" id="ARBA00004167"/>
    </source>
</evidence>
<dbReference type="Proteomes" id="UP001620626">
    <property type="component" value="Unassembled WGS sequence"/>
</dbReference>
<dbReference type="EMBL" id="JBICBT010001235">
    <property type="protein sequence ID" value="KAL3077042.1"/>
    <property type="molecule type" value="Genomic_DNA"/>
</dbReference>
<keyword evidence="13" id="KW-1185">Reference proteome</keyword>
<evidence type="ECO:0000256" key="9">
    <source>
        <dbReference type="PIRSR" id="PIRSR640198-1"/>
    </source>
</evidence>
<evidence type="ECO:0000256" key="2">
    <source>
        <dbReference type="ARBA" id="ARBA00022692"/>
    </source>
</evidence>
<dbReference type="PANTHER" id="PTHR13504:SF34">
    <property type="entry name" value="PROTEIN ADENYLYLTRANSFERASE FICD"/>
    <property type="match status" value="1"/>
</dbReference>
<evidence type="ECO:0000313" key="12">
    <source>
        <dbReference type="EMBL" id="KAL3077042.1"/>
    </source>
</evidence>
<dbReference type="GO" id="GO:0005524">
    <property type="term" value="F:ATP binding"/>
    <property type="evidence" value="ECO:0007669"/>
    <property type="project" value="UniProtKB-KW"/>
</dbReference>
<evidence type="ECO:0000259" key="11">
    <source>
        <dbReference type="PROSITE" id="PS51459"/>
    </source>
</evidence>
<keyword evidence="6 10" id="KW-0067">ATP-binding</keyword>
<name>A0ABD2IGC7_9BILA</name>
<proteinExistence type="predicted"/>
<organism evidence="12 13">
    <name type="scientific">Heterodera trifolii</name>
    <dbReference type="NCBI Taxonomy" id="157864"/>
    <lineage>
        <taxon>Eukaryota</taxon>
        <taxon>Metazoa</taxon>
        <taxon>Ecdysozoa</taxon>
        <taxon>Nematoda</taxon>
        <taxon>Chromadorea</taxon>
        <taxon>Rhabditida</taxon>
        <taxon>Tylenchina</taxon>
        <taxon>Tylenchomorpha</taxon>
        <taxon>Tylenchoidea</taxon>
        <taxon>Heteroderidae</taxon>
        <taxon>Heteroderinae</taxon>
        <taxon>Heterodera</taxon>
    </lineage>
</organism>
<evidence type="ECO:0000313" key="13">
    <source>
        <dbReference type="Proteomes" id="UP001620626"/>
    </source>
</evidence>
<feature type="domain" description="Fido" evidence="11">
    <location>
        <begin position="1"/>
        <end position="96"/>
    </location>
</feature>
<keyword evidence="5" id="KW-0802">TPR repeat</keyword>
<evidence type="ECO:0000256" key="5">
    <source>
        <dbReference type="ARBA" id="ARBA00022803"/>
    </source>
</evidence>
<comment type="caution">
    <text evidence="12">The sequence shown here is derived from an EMBL/GenBank/DDBJ whole genome shotgun (WGS) entry which is preliminary data.</text>
</comment>
<feature type="binding site" evidence="10">
    <location>
        <position position="86"/>
    </location>
    <ligand>
        <name>ATP</name>
        <dbReference type="ChEBI" id="CHEBI:30616"/>
    </ligand>
</feature>
<sequence length="110" mass="12215">MGNPGRHDGFLPLDKEAEEDLHGGGELARFVATAHLRLVQIHPAEDGNGRLARLLMNLLLKRRGKGPIILRESFHYQYDECMRTGNIEALVVEINVELNNLEKAGCSNAV</sequence>
<comment type="subcellular location">
    <subcellularLocation>
        <location evidence="1">Membrane</location>
        <topology evidence="1">Single-pass membrane protein</topology>
    </subcellularLocation>
</comment>
<reference evidence="12 13" key="1">
    <citation type="submission" date="2024-10" db="EMBL/GenBank/DDBJ databases">
        <authorList>
            <person name="Kim D."/>
        </authorList>
    </citation>
    <scope>NUCLEOTIDE SEQUENCE [LARGE SCALE GENOMIC DNA]</scope>
    <source>
        <strain evidence="12">BH-2024</strain>
    </source>
</reference>
<dbReference type="PROSITE" id="PS51459">
    <property type="entry name" value="FIDO"/>
    <property type="match status" value="1"/>
</dbReference>
<dbReference type="AlphaFoldDB" id="A0ABD2IGC7"/>
<dbReference type="Pfam" id="PF02661">
    <property type="entry name" value="Fic"/>
    <property type="match status" value="1"/>
</dbReference>
<keyword evidence="4 10" id="KW-0547">Nucleotide-binding</keyword>
<dbReference type="Gene3D" id="1.10.3290.10">
    <property type="entry name" value="Fido-like domain"/>
    <property type="match status" value="1"/>
</dbReference>
<protein>
    <recommendedName>
        <fullName evidence="11">Fido domain-containing protein</fullName>
    </recommendedName>
</protein>
<dbReference type="GO" id="GO:0016020">
    <property type="term" value="C:membrane"/>
    <property type="evidence" value="ECO:0007669"/>
    <property type="project" value="UniProtKB-SubCell"/>
</dbReference>